<protein>
    <submittedName>
        <fullName evidence="2">Thiamine biosynthesis protein ThiF</fullName>
    </submittedName>
</protein>
<dbReference type="InterPro" id="IPR000594">
    <property type="entry name" value="ThiF_NAD_FAD-bd"/>
</dbReference>
<dbReference type="EMBL" id="CP002628">
    <property type="protein sequence ID" value="AEB06578.1"/>
    <property type="molecule type" value="Genomic_DNA"/>
</dbReference>
<dbReference type="NCBIfam" id="NF006395">
    <property type="entry name" value="PRK08644.1"/>
    <property type="match status" value="1"/>
</dbReference>
<proteinExistence type="predicted"/>
<keyword evidence="3" id="KW-1185">Reference proteome</keyword>
<organism evidence="2 3">
    <name type="scientific">Coriobacterium glomerans (strain ATCC 49209 / DSM 20642 / JCM 10262 / PW2)</name>
    <dbReference type="NCBI Taxonomy" id="700015"/>
    <lineage>
        <taxon>Bacteria</taxon>
        <taxon>Bacillati</taxon>
        <taxon>Actinomycetota</taxon>
        <taxon>Coriobacteriia</taxon>
        <taxon>Coriobacteriales</taxon>
        <taxon>Coriobacteriaceae</taxon>
        <taxon>Coriobacterium</taxon>
    </lineage>
</organism>
<name>F2N7A3_CORGP</name>
<dbReference type="RefSeq" id="WP_013708321.1">
    <property type="nucleotide sequence ID" value="NC_015389.1"/>
</dbReference>
<dbReference type="KEGG" id="cgo:Corgl_0460"/>
<dbReference type="PANTHER" id="PTHR43267">
    <property type="entry name" value="TRNA THREONYLCARBAMOYLADENOSINE DEHYDRATASE"/>
    <property type="match status" value="1"/>
</dbReference>
<dbReference type="eggNOG" id="COG0476">
    <property type="taxonomic scope" value="Bacteria"/>
</dbReference>
<dbReference type="InterPro" id="IPR045886">
    <property type="entry name" value="ThiF/MoeB/HesA"/>
</dbReference>
<accession>F2N7A3</accession>
<dbReference type="PANTHER" id="PTHR43267:SF3">
    <property type="entry name" value="THIF PROTEIN"/>
    <property type="match status" value="1"/>
</dbReference>
<dbReference type="SUPFAM" id="SSF69572">
    <property type="entry name" value="Activating enzymes of the ubiquitin-like proteins"/>
    <property type="match status" value="1"/>
</dbReference>
<gene>
    <name evidence="2" type="ordered locus">Corgl_0460</name>
</gene>
<dbReference type="HOGENOM" id="CLU_013325_10_4_11"/>
<dbReference type="Proteomes" id="UP000006851">
    <property type="component" value="Chromosome"/>
</dbReference>
<dbReference type="GO" id="GO:0061503">
    <property type="term" value="F:tRNA threonylcarbamoyladenosine dehydratase"/>
    <property type="evidence" value="ECO:0007669"/>
    <property type="project" value="TreeGrafter"/>
</dbReference>
<reference evidence="3" key="1">
    <citation type="journal article" date="2013" name="Stand. Genomic Sci.">
        <title>Complete genome sequence of Coriobacterium glomerans type strain (PW2(T)) from the midgut of Pyrrhocoris apterus L. (red soldier bug).</title>
        <authorList>
            <person name="Stackebrandt E."/>
            <person name="Zeytun A."/>
            <person name="Lapidus A."/>
            <person name="Nolan M."/>
            <person name="Lucas S."/>
            <person name="Hammon N."/>
            <person name="Deshpande S."/>
            <person name="Cheng J.F."/>
            <person name="Tapia R."/>
            <person name="Goodwin L.A."/>
            <person name="Pitluck S."/>
            <person name="Liolios K."/>
            <person name="Pagani I."/>
            <person name="Ivanova N."/>
            <person name="Mavromatis K."/>
            <person name="Mikhailova N."/>
            <person name="Huntemann M."/>
            <person name="Pati A."/>
            <person name="Chen A."/>
            <person name="Palaniappan K."/>
            <person name="Chang Y.J."/>
            <person name="Land M."/>
            <person name="Hauser L."/>
            <person name="Rohde M."/>
            <person name="Pukall R."/>
            <person name="Goker M."/>
            <person name="Detter J.C."/>
            <person name="Woyke T."/>
            <person name="Bristow J."/>
            <person name="Eisen J.A."/>
            <person name="Markowitz V."/>
            <person name="Hugenholtz P."/>
            <person name="Kyrpides N.C."/>
            <person name="Klenk H.P."/>
        </authorList>
    </citation>
    <scope>NUCLEOTIDE SEQUENCE</scope>
    <source>
        <strain evidence="3">ATCC 49209 / DSM 20642 / JCM 10262 / PW2</strain>
    </source>
</reference>
<dbReference type="AlphaFoldDB" id="F2N7A3"/>
<evidence type="ECO:0000313" key="3">
    <source>
        <dbReference type="Proteomes" id="UP000006851"/>
    </source>
</evidence>
<dbReference type="OrthoDB" id="9204719at2"/>
<dbReference type="Gene3D" id="3.40.50.720">
    <property type="entry name" value="NAD(P)-binding Rossmann-like Domain"/>
    <property type="match status" value="1"/>
</dbReference>
<dbReference type="NCBIfam" id="TIGR02354">
    <property type="entry name" value="thiF_fam2"/>
    <property type="match status" value="1"/>
</dbReference>
<dbReference type="GO" id="GO:0008641">
    <property type="term" value="F:ubiquitin-like modifier activating enzyme activity"/>
    <property type="evidence" value="ECO:0007669"/>
    <property type="project" value="InterPro"/>
</dbReference>
<dbReference type="Pfam" id="PF00899">
    <property type="entry name" value="ThiF"/>
    <property type="match status" value="1"/>
</dbReference>
<dbReference type="InterPro" id="IPR012729">
    <property type="entry name" value="ThiF_fam2"/>
</dbReference>
<evidence type="ECO:0000313" key="2">
    <source>
        <dbReference type="EMBL" id="AEB06578.1"/>
    </source>
</evidence>
<dbReference type="GO" id="GO:0061504">
    <property type="term" value="P:cyclic threonylcarbamoyladenosine biosynthetic process"/>
    <property type="evidence" value="ECO:0007669"/>
    <property type="project" value="TreeGrafter"/>
</dbReference>
<dbReference type="STRING" id="700015.Corgl_0460"/>
<feature type="domain" description="THIF-type NAD/FAD binding fold" evidence="1">
    <location>
        <begin position="9"/>
        <end position="205"/>
    </location>
</feature>
<evidence type="ECO:0000259" key="1">
    <source>
        <dbReference type="Pfam" id="PF00899"/>
    </source>
</evidence>
<dbReference type="InterPro" id="IPR035985">
    <property type="entry name" value="Ubiquitin-activating_enz"/>
</dbReference>
<sequence length="209" mass="22050">MNRAQEVLADRIGREPAERLACARVGIAGLGGLGSNIAVHLVRSGVGALHLVDFDIVDESNLNRQHYFRDHLGMRKTEALAEQLRRINPDVELDLDAARIDADNAVALFADERIVCEAFDKPDAKALLVNALLAEAPQTVVIAASGVAGAGPASEVATRRLSPRFYLCGDGTTDVASGTALFAPHVALCAAQQALVAVRLILGLEQAPA</sequence>